<accession>A0A5J4U866</accession>
<gene>
    <name evidence="1" type="ORF">EZS28_037946</name>
</gene>
<name>A0A5J4U866_9EUKA</name>
<sequence>MSIFEKGPSKSSQLKSHQSTFDYLLSRPRSESNNSRNAVVVTNYSPSESESSIYGIKDDGILLFMCENGGEQDSGMKNPEKRLSSLVKYEICYSK</sequence>
<dbReference type="Proteomes" id="UP000324800">
    <property type="component" value="Unassembled WGS sequence"/>
</dbReference>
<comment type="caution">
    <text evidence="1">The sequence shown here is derived from an EMBL/GenBank/DDBJ whole genome shotgun (WGS) entry which is preliminary data.</text>
</comment>
<evidence type="ECO:0000313" key="1">
    <source>
        <dbReference type="EMBL" id="KAA6366528.1"/>
    </source>
</evidence>
<feature type="non-terminal residue" evidence="1">
    <location>
        <position position="95"/>
    </location>
</feature>
<organism evidence="1 2">
    <name type="scientific">Streblomastix strix</name>
    <dbReference type="NCBI Taxonomy" id="222440"/>
    <lineage>
        <taxon>Eukaryota</taxon>
        <taxon>Metamonada</taxon>
        <taxon>Preaxostyla</taxon>
        <taxon>Oxymonadida</taxon>
        <taxon>Streblomastigidae</taxon>
        <taxon>Streblomastix</taxon>
    </lineage>
</organism>
<protein>
    <submittedName>
        <fullName evidence="1">Uncharacterized protein</fullName>
    </submittedName>
</protein>
<proteinExistence type="predicted"/>
<reference evidence="1 2" key="1">
    <citation type="submission" date="2019-03" db="EMBL/GenBank/DDBJ databases">
        <title>Single cell metagenomics reveals metabolic interactions within the superorganism composed of flagellate Streblomastix strix and complex community of Bacteroidetes bacteria on its surface.</title>
        <authorList>
            <person name="Treitli S.C."/>
            <person name="Kolisko M."/>
            <person name="Husnik F."/>
            <person name="Keeling P."/>
            <person name="Hampl V."/>
        </authorList>
    </citation>
    <scope>NUCLEOTIDE SEQUENCE [LARGE SCALE GENOMIC DNA]</scope>
    <source>
        <strain evidence="1">ST1C</strain>
    </source>
</reference>
<dbReference type="AlphaFoldDB" id="A0A5J4U866"/>
<evidence type="ECO:0000313" key="2">
    <source>
        <dbReference type="Proteomes" id="UP000324800"/>
    </source>
</evidence>
<dbReference type="EMBL" id="SNRW01019289">
    <property type="protein sequence ID" value="KAA6366528.1"/>
    <property type="molecule type" value="Genomic_DNA"/>
</dbReference>